<dbReference type="InterPro" id="IPR000531">
    <property type="entry name" value="Beta-barrel_TonB"/>
</dbReference>
<feature type="domain" description="TonB-dependent receptor-like beta-barrel" evidence="16">
    <location>
        <begin position="250"/>
        <end position="657"/>
    </location>
</feature>
<dbReference type="GO" id="GO:0015232">
    <property type="term" value="F:heme transmembrane transporter activity"/>
    <property type="evidence" value="ECO:0007669"/>
    <property type="project" value="InterPro"/>
</dbReference>
<evidence type="ECO:0000313" key="18">
    <source>
        <dbReference type="EMBL" id="SPL63624.1"/>
    </source>
</evidence>
<dbReference type="InterPro" id="IPR036942">
    <property type="entry name" value="Beta-barrel_TonB_sf"/>
</dbReference>
<dbReference type="InterPro" id="IPR011276">
    <property type="entry name" value="TonB_haem/Hb_rcpt"/>
</dbReference>
<evidence type="ECO:0000256" key="1">
    <source>
        <dbReference type="ARBA" id="ARBA00004571"/>
    </source>
</evidence>
<evidence type="ECO:0000256" key="6">
    <source>
        <dbReference type="ARBA" id="ARBA00022692"/>
    </source>
</evidence>
<dbReference type="Pfam" id="PF07715">
    <property type="entry name" value="Plug"/>
    <property type="match status" value="1"/>
</dbReference>
<dbReference type="InterPro" id="IPR010917">
    <property type="entry name" value="TonB_rcpt_CS"/>
</dbReference>
<comment type="subcellular location">
    <subcellularLocation>
        <location evidence="1 12">Cell outer membrane</location>
        <topology evidence="1 12">Multi-pass membrane protein</topology>
    </subcellularLocation>
</comment>
<accession>A0A2P9HHM9</accession>
<dbReference type="GO" id="GO:0015344">
    <property type="term" value="F:siderophore uptake transmembrane transporter activity"/>
    <property type="evidence" value="ECO:0007669"/>
    <property type="project" value="TreeGrafter"/>
</dbReference>
<feature type="domain" description="TonB-dependent receptor plug" evidence="17">
    <location>
        <begin position="61"/>
        <end position="166"/>
    </location>
</feature>
<evidence type="ECO:0000256" key="11">
    <source>
        <dbReference type="ARBA" id="ARBA00023237"/>
    </source>
</evidence>
<keyword evidence="9 12" id="KW-0472">Membrane</keyword>
<keyword evidence="10 18" id="KW-0675">Receptor</keyword>
<evidence type="ECO:0000256" key="14">
    <source>
        <dbReference type="RuleBase" id="RU003357"/>
    </source>
</evidence>
<dbReference type="GO" id="GO:0044718">
    <property type="term" value="P:siderophore transmembrane transport"/>
    <property type="evidence" value="ECO:0007669"/>
    <property type="project" value="TreeGrafter"/>
</dbReference>
<evidence type="ECO:0000259" key="17">
    <source>
        <dbReference type="Pfam" id="PF07715"/>
    </source>
</evidence>
<dbReference type="Gene3D" id="2.40.170.20">
    <property type="entry name" value="TonB-dependent receptor, beta-barrel domain"/>
    <property type="match status" value="1"/>
</dbReference>
<evidence type="ECO:0000256" key="3">
    <source>
        <dbReference type="ARBA" id="ARBA00021261"/>
    </source>
</evidence>
<reference evidence="19" key="1">
    <citation type="submission" date="2017-12" db="EMBL/GenBank/DDBJ databases">
        <authorList>
            <person name="Diaz M."/>
        </authorList>
    </citation>
    <scope>NUCLEOTIDE SEQUENCE [LARGE SCALE GENOMIC DNA]</scope>
    <source>
        <strain evidence="19">FI11154</strain>
    </source>
</reference>
<dbReference type="PANTHER" id="PTHR30069:SF41">
    <property type="entry name" value="HEME_HEMOPEXIN UTILIZATION PROTEIN C"/>
    <property type="match status" value="1"/>
</dbReference>
<evidence type="ECO:0000256" key="12">
    <source>
        <dbReference type="PROSITE-ProRule" id="PRU01360"/>
    </source>
</evidence>
<evidence type="ECO:0000256" key="2">
    <source>
        <dbReference type="ARBA" id="ARBA00009810"/>
    </source>
</evidence>
<dbReference type="RefSeq" id="WP_109367514.1">
    <property type="nucleotide sequence ID" value="NZ_OOFM01000004.1"/>
</dbReference>
<keyword evidence="7 15" id="KW-0732">Signal</keyword>
<dbReference type="CDD" id="cd01347">
    <property type="entry name" value="ligand_gated_channel"/>
    <property type="match status" value="1"/>
</dbReference>
<evidence type="ECO:0000256" key="8">
    <source>
        <dbReference type="ARBA" id="ARBA00023077"/>
    </source>
</evidence>
<organism evidence="18 19">
    <name type="scientific">Ochrobactrum soli</name>
    <dbReference type="NCBI Taxonomy" id="2448455"/>
    <lineage>
        <taxon>Bacteria</taxon>
        <taxon>Pseudomonadati</taxon>
        <taxon>Pseudomonadota</taxon>
        <taxon>Alphaproteobacteria</taxon>
        <taxon>Hyphomicrobiales</taxon>
        <taxon>Brucellaceae</taxon>
        <taxon>Brucella/Ochrobactrum group</taxon>
        <taxon>Ochrobactrum</taxon>
    </lineage>
</organism>
<dbReference type="AlphaFoldDB" id="A0A2P9HHM9"/>
<dbReference type="EMBL" id="OOFM01000004">
    <property type="protein sequence ID" value="SPL63624.1"/>
    <property type="molecule type" value="Genomic_DNA"/>
</dbReference>
<evidence type="ECO:0000256" key="4">
    <source>
        <dbReference type="ARBA" id="ARBA00022448"/>
    </source>
</evidence>
<evidence type="ECO:0000256" key="5">
    <source>
        <dbReference type="ARBA" id="ARBA00022452"/>
    </source>
</evidence>
<comment type="similarity">
    <text evidence="2 12 14">Belongs to the TonB-dependent receptor family.</text>
</comment>
<evidence type="ECO:0000256" key="10">
    <source>
        <dbReference type="ARBA" id="ARBA00023170"/>
    </source>
</evidence>
<name>A0A2P9HHM9_9HYPH</name>
<keyword evidence="11 12" id="KW-0998">Cell outer membrane</keyword>
<dbReference type="NCBIfam" id="TIGR01785">
    <property type="entry name" value="TonB-hemin"/>
    <property type="match status" value="1"/>
</dbReference>
<dbReference type="PROSITE" id="PS01156">
    <property type="entry name" value="TONB_DEPENDENT_REC_2"/>
    <property type="match status" value="1"/>
</dbReference>
<evidence type="ECO:0000256" key="15">
    <source>
        <dbReference type="SAM" id="SignalP"/>
    </source>
</evidence>
<dbReference type="PANTHER" id="PTHR30069">
    <property type="entry name" value="TONB-DEPENDENT OUTER MEMBRANE RECEPTOR"/>
    <property type="match status" value="1"/>
</dbReference>
<dbReference type="PROSITE" id="PS52016">
    <property type="entry name" value="TONB_DEPENDENT_REC_3"/>
    <property type="match status" value="1"/>
</dbReference>
<dbReference type="InterPro" id="IPR039426">
    <property type="entry name" value="TonB-dep_rcpt-like"/>
</dbReference>
<keyword evidence="6 12" id="KW-0812">Transmembrane</keyword>
<keyword evidence="8 14" id="KW-0798">TonB box</keyword>
<dbReference type="InterPro" id="IPR012910">
    <property type="entry name" value="Plug_dom"/>
</dbReference>
<dbReference type="Pfam" id="PF00593">
    <property type="entry name" value="TonB_dep_Rec_b-barrel"/>
    <property type="match status" value="1"/>
</dbReference>
<evidence type="ECO:0000259" key="16">
    <source>
        <dbReference type="Pfam" id="PF00593"/>
    </source>
</evidence>
<keyword evidence="5 12" id="KW-1134">Transmembrane beta strand</keyword>
<evidence type="ECO:0000256" key="9">
    <source>
        <dbReference type="ARBA" id="ARBA00023136"/>
    </source>
</evidence>
<evidence type="ECO:0000313" key="19">
    <source>
        <dbReference type="Proteomes" id="UP000246073"/>
    </source>
</evidence>
<sequence>MRATGGVHKRSFLASSGLAVILVAMASQSWAQEQKAAEGENDVTLKTITIRGDGARGDATYNTPAAVSTVSSEELRRNGDVKLDDVLRDKPGVFTRMNGSQPGVAVNIRGFEGSGRVNMMVDGVRQNFRFTGHEAQGFTYVDPNLLADIDISRGAVTGTGGGGLAGSVNFRTLGVDDIVRQGQQYGVLGRASWGSNGVGFSEMLAAGARVNSMGVAAAISRRDSNNYKNGDGVEQPDTGQELTSGLVKTEFGFGEDHKLALGGVFYNNDFGANSYDQNVKNKTFTANYTYNPSDNDLIDLHVNAYYNRLDMTYYNSLSTGLPGSATGRGITDKGYGFDISNTSRFNVGEVGVKWNYGVEYFRDNISGDNSGVNPVDGRSSNGAVFSETTFSYGIVDLIAGLRYDFFNTSGSADTGLANFGDGGLYDVDISKQRLDPKITLAINATDWLQPYVTYSQSMRSPTLQETMLGGNHPGSTSVSFLPNPTLSPETQKGWEIGVNLKKDDLFLAGDLLRLKADYYDMDVEDYITSTFNPTYRKYQFVNVDGTSQVRGFELEAMYDAGMAFGGITYTHSKSELPAQTPGLGAGQYMPDDVFSVSGGARFLERKLTVGGRYSYVSGGDTVGYTGVTQSDSYGLVDVFANYKFTENVDLTLKVNNLFDKSYTPFLSTSGSGQGRTFLVATQFQF</sequence>
<feature type="signal peptide" evidence="15">
    <location>
        <begin position="1"/>
        <end position="31"/>
    </location>
</feature>
<keyword evidence="4 12" id="KW-0813">Transport</keyword>
<dbReference type="Gene3D" id="2.170.130.10">
    <property type="entry name" value="TonB-dependent receptor, plug domain"/>
    <property type="match status" value="1"/>
</dbReference>
<evidence type="ECO:0000256" key="13">
    <source>
        <dbReference type="PROSITE-ProRule" id="PRU10144"/>
    </source>
</evidence>
<feature type="chain" id="PRO_5015141060" description="Heme transporter BhuA" evidence="15">
    <location>
        <begin position="32"/>
        <end position="685"/>
    </location>
</feature>
<dbReference type="GO" id="GO:0009279">
    <property type="term" value="C:cell outer membrane"/>
    <property type="evidence" value="ECO:0007669"/>
    <property type="project" value="UniProtKB-SubCell"/>
</dbReference>
<evidence type="ECO:0000256" key="7">
    <source>
        <dbReference type="ARBA" id="ARBA00022729"/>
    </source>
</evidence>
<protein>
    <recommendedName>
        <fullName evidence="3">Heme transporter BhuA</fullName>
    </recommendedName>
</protein>
<gene>
    <name evidence="18" type="ORF">OHAE_3556</name>
</gene>
<dbReference type="SUPFAM" id="SSF56935">
    <property type="entry name" value="Porins"/>
    <property type="match status" value="1"/>
</dbReference>
<feature type="short sequence motif" description="TonB C-terminal box" evidence="13">
    <location>
        <begin position="668"/>
        <end position="685"/>
    </location>
</feature>
<proteinExistence type="inferred from homology"/>
<dbReference type="InterPro" id="IPR037066">
    <property type="entry name" value="Plug_dom_sf"/>
</dbReference>
<dbReference type="Proteomes" id="UP000246073">
    <property type="component" value="Unassembled WGS sequence"/>
</dbReference>